<evidence type="ECO:0000256" key="1">
    <source>
        <dbReference type="SAM" id="SignalP"/>
    </source>
</evidence>
<name>A0A8H3XPG7_9EURO</name>
<accession>A0A8H3XPG7</accession>
<comment type="caution">
    <text evidence="2">The sequence shown here is derived from an EMBL/GenBank/DDBJ whole genome shotgun (WGS) entry which is preliminary data.</text>
</comment>
<dbReference type="EMBL" id="BLKC01000130">
    <property type="protein sequence ID" value="GFF55949.1"/>
    <property type="molecule type" value="Genomic_DNA"/>
</dbReference>
<dbReference type="AlphaFoldDB" id="A0A8H3XPG7"/>
<proteinExistence type="predicted"/>
<reference evidence="2 3" key="1">
    <citation type="submission" date="2020-01" db="EMBL/GenBank/DDBJ databases">
        <title>Draft genome sequence of Aspergillus udagawae IFM 46972.</title>
        <authorList>
            <person name="Takahashi H."/>
            <person name="Yaguchi T."/>
        </authorList>
    </citation>
    <scope>NUCLEOTIDE SEQUENCE [LARGE SCALE GENOMIC DNA]</scope>
    <source>
        <strain evidence="2 3">IFM 46972</strain>
    </source>
</reference>
<organism evidence="2 3">
    <name type="scientific">Aspergillus udagawae</name>
    <dbReference type="NCBI Taxonomy" id="91492"/>
    <lineage>
        <taxon>Eukaryota</taxon>
        <taxon>Fungi</taxon>
        <taxon>Dikarya</taxon>
        <taxon>Ascomycota</taxon>
        <taxon>Pezizomycotina</taxon>
        <taxon>Eurotiomycetes</taxon>
        <taxon>Eurotiomycetidae</taxon>
        <taxon>Eurotiales</taxon>
        <taxon>Aspergillaceae</taxon>
        <taxon>Aspergillus</taxon>
        <taxon>Aspergillus subgen. Fumigati</taxon>
    </lineage>
</organism>
<protein>
    <submittedName>
        <fullName evidence="2">Uncharacterized protein</fullName>
    </submittedName>
</protein>
<feature type="chain" id="PRO_5034979713" evidence="1">
    <location>
        <begin position="22"/>
        <end position="101"/>
    </location>
</feature>
<gene>
    <name evidence="2" type="ORF">IFM46972_10391</name>
</gene>
<evidence type="ECO:0000313" key="3">
    <source>
        <dbReference type="Proteomes" id="UP000465221"/>
    </source>
</evidence>
<evidence type="ECO:0000313" key="2">
    <source>
        <dbReference type="EMBL" id="GFF55949.1"/>
    </source>
</evidence>
<feature type="signal peptide" evidence="1">
    <location>
        <begin position="1"/>
        <end position="21"/>
    </location>
</feature>
<dbReference type="Proteomes" id="UP000465221">
    <property type="component" value="Unassembled WGS sequence"/>
</dbReference>
<sequence>MKVSFILQSVGTFLLAESILAVPLTPRAEAITTRDSNKFLVGRADASTFSIEIQAGDDGKNQEGPVIIARDPDSCIIARDSNGDVVARGEWERVSPGAVTQ</sequence>
<keyword evidence="1" id="KW-0732">Signal</keyword>